<dbReference type="Proteomes" id="UP001249020">
    <property type="component" value="Unassembled WGS sequence"/>
</dbReference>
<feature type="active site" description="Nucleophile" evidence="5">
    <location>
        <position position="219"/>
    </location>
</feature>
<evidence type="ECO:0000313" key="9">
    <source>
        <dbReference type="EMBL" id="MDT0581336.1"/>
    </source>
</evidence>
<evidence type="ECO:0000256" key="2">
    <source>
        <dbReference type="ARBA" id="ARBA00022801"/>
    </source>
</evidence>
<feature type="binding site" evidence="6">
    <location>
        <begin position="270"/>
        <end position="273"/>
    </location>
    <ligand>
        <name>substrate</name>
    </ligand>
</feature>
<feature type="site" description="Cleavage; by autolysis" evidence="7">
    <location>
        <begin position="218"/>
        <end position="219"/>
    </location>
</feature>
<accession>A0AAW8QW55</accession>
<keyword evidence="10" id="KW-1185">Reference proteome</keyword>
<protein>
    <recommendedName>
        <fullName evidence="4">Isoaspartyl peptidase</fullName>
    </recommendedName>
</protein>
<feature type="chain" id="PRO_5043656343" description="Isoaspartyl peptidase" evidence="8">
    <location>
        <begin position="28"/>
        <end position="355"/>
    </location>
</feature>
<evidence type="ECO:0000256" key="1">
    <source>
        <dbReference type="ARBA" id="ARBA00022670"/>
    </source>
</evidence>
<dbReference type="FunFam" id="3.60.20.30:FF:000001">
    <property type="entry name" value="Isoaspartyl peptidase/L-asparaginase"/>
    <property type="match status" value="1"/>
</dbReference>
<dbReference type="Pfam" id="PF01112">
    <property type="entry name" value="Asparaginase_2"/>
    <property type="match status" value="1"/>
</dbReference>
<dbReference type="RefSeq" id="WP_311360143.1">
    <property type="nucleotide sequence ID" value="NZ_JAVRIE010000001.1"/>
</dbReference>
<feature type="binding site" evidence="6">
    <location>
        <begin position="247"/>
        <end position="250"/>
    </location>
    <ligand>
        <name>substrate</name>
    </ligand>
</feature>
<dbReference type="GO" id="GO:0008233">
    <property type="term" value="F:peptidase activity"/>
    <property type="evidence" value="ECO:0007669"/>
    <property type="project" value="UniProtKB-KW"/>
</dbReference>
<keyword evidence="2" id="KW-0378">Hydrolase</keyword>
<proteinExistence type="predicted"/>
<dbReference type="PANTHER" id="PTHR10188">
    <property type="entry name" value="L-ASPARAGINASE"/>
    <property type="match status" value="1"/>
</dbReference>
<keyword evidence="8" id="KW-0732">Signal</keyword>
<evidence type="ECO:0000256" key="6">
    <source>
        <dbReference type="PIRSR" id="PIRSR600246-2"/>
    </source>
</evidence>
<evidence type="ECO:0000256" key="4">
    <source>
        <dbReference type="ARBA" id="ARBA00069124"/>
    </source>
</evidence>
<sequence>MQVTNLLRLRTQFVCALMLSISFVSNAFETESTTSSLNPNAKVAIALHGGAGTISKANLNAEQEKAYRAILEQALRAGYRALQAGEDGSVAVITAIQIMEDSPLFNAGVGAVYTYDEEHELDASIMHGRTKQAGAVASVKHIKSPIAAANLVMTESVHVMLTGGGAEDFAFKYGLEKVDNSVFNTERRKKALDSAKAKIQANEQAFFANPENADYKFGTVGVVVLDLHGNLVAGTSTGGMTAKRFGRIGDSPIIGAGTYADNDSCAVSGTGHGEYFIRFNVAADICARVKYQDKTIEVAANEVVNQVLAEAGGTGGVIAMDNQGNISMPFNTEGMYRASIDTSGKVTIGIYGSEK</sequence>
<dbReference type="SUPFAM" id="SSF56235">
    <property type="entry name" value="N-terminal nucleophile aminohydrolases (Ntn hydrolases)"/>
    <property type="match status" value="1"/>
</dbReference>
<dbReference type="PANTHER" id="PTHR10188:SF6">
    <property type="entry name" value="N(4)-(BETA-N-ACETYLGLUCOSAMINYL)-L-ASPARAGINASE"/>
    <property type="match status" value="1"/>
</dbReference>
<evidence type="ECO:0000313" key="10">
    <source>
        <dbReference type="Proteomes" id="UP001249020"/>
    </source>
</evidence>
<gene>
    <name evidence="9" type="ORF">RM544_02190</name>
</gene>
<dbReference type="GO" id="GO:0016811">
    <property type="term" value="F:hydrolase activity, acting on carbon-nitrogen (but not peptide) bonds, in linear amides"/>
    <property type="evidence" value="ECO:0007669"/>
    <property type="project" value="UniProtKB-ARBA"/>
</dbReference>
<evidence type="ECO:0000256" key="7">
    <source>
        <dbReference type="PIRSR" id="PIRSR600246-3"/>
    </source>
</evidence>
<evidence type="ECO:0000256" key="8">
    <source>
        <dbReference type="SAM" id="SignalP"/>
    </source>
</evidence>
<dbReference type="CDD" id="cd04701">
    <property type="entry name" value="Asparaginase_2"/>
    <property type="match status" value="1"/>
</dbReference>
<keyword evidence="1" id="KW-0645">Protease</keyword>
<dbReference type="GO" id="GO:0006508">
    <property type="term" value="P:proteolysis"/>
    <property type="evidence" value="ECO:0007669"/>
    <property type="project" value="UniProtKB-KW"/>
</dbReference>
<name>A0AAW8QW55_9ALTE</name>
<organism evidence="9 10">
    <name type="scientific">Brumicola blandensis</name>
    <dbReference type="NCBI Taxonomy" id="3075611"/>
    <lineage>
        <taxon>Bacteria</taxon>
        <taxon>Pseudomonadati</taxon>
        <taxon>Pseudomonadota</taxon>
        <taxon>Gammaproteobacteria</taxon>
        <taxon>Alteromonadales</taxon>
        <taxon>Alteromonadaceae</taxon>
        <taxon>Brumicola</taxon>
    </lineage>
</organism>
<dbReference type="AlphaFoldDB" id="A0AAW8QW55"/>
<feature type="signal peptide" evidence="8">
    <location>
        <begin position="1"/>
        <end position="27"/>
    </location>
</feature>
<comment type="caution">
    <text evidence="9">The sequence shown here is derived from an EMBL/GenBank/DDBJ whole genome shotgun (WGS) entry which is preliminary data.</text>
</comment>
<evidence type="ECO:0000256" key="5">
    <source>
        <dbReference type="PIRSR" id="PIRSR600246-1"/>
    </source>
</evidence>
<dbReference type="Gene3D" id="3.60.20.30">
    <property type="entry name" value="(Glycosyl)asparaginase"/>
    <property type="match status" value="1"/>
</dbReference>
<dbReference type="InterPro" id="IPR000246">
    <property type="entry name" value="Peptidase_T2"/>
</dbReference>
<evidence type="ECO:0000256" key="3">
    <source>
        <dbReference type="ARBA" id="ARBA00022813"/>
    </source>
</evidence>
<dbReference type="EMBL" id="JAVRIE010000001">
    <property type="protein sequence ID" value="MDT0581336.1"/>
    <property type="molecule type" value="Genomic_DNA"/>
</dbReference>
<dbReference type="InterPro" id="IPR029055">
    <property type="entry name" value="Ntn_hydrolases_N"/>
</dbReference>
<keyword evidence="3" id="KW-0068">Autocatalytic cleavage</keyword>
<reference evidence="9 10" key="1">
    <citation type="submission" date="2023-09" db="EMBL/GenBank/DDBJ databases">
        <authorList>
            <person name="Rey-Velasco X."/>
        </authorList>
    </citation>
    <scope>NUCLEOTIDE SEQUENCE [LARGE SCALE GENOMIC DNA]</scope>
    <source>
        <strain evidence="9 10">W409</strain>
    </source>
</reference>